<evidence type="ECO:0000256" key="1">
    <source>
        <dbReference type="SAM" id="SignalP"/>
    </source>
</evidence>
<feature type="chain" id="PRO_5024999767" evidence="1">
    <location>
        <begin position="23"/>
        <end position="123"/>
    </location>
</feature>
<name>A0A5N7BJ87_9EURO</name>
<keyword evidence="3" id="KW-1185">Reference proteome</keyword>
<dbReference type="AlphaFoldDB" id="A0A5N7BJ87"/>
<evidence type="ECO:0000313" key="3">
    <source>
        <dbReference type="Proteomes" id="UP000326198"/>
    </source>
</evidence>
<organism evidence="2 3">
    <name type="scientific">Aspergillus bertholletiae</name>
    <dbReference type="NCBI Taxonomy" id="1226010"/>
    <lineage>
        <taxon>Eukaryota</taxon>
        <taxon>Fungi</taxon>
        <taxon>Dikarya</taxon>
        <taxon>Ascomycota</taxon>
        <taxon>Pezizomycotina</taxon>
        <taxon>Eurotiomycetes</taxon>
        <taxon>Eurotiomycetidae</taxon>
        <taxon>Eurotiales</taxon>
        <taxon>Aspergillaceae</taxon>
        <taxon>Aspergillus</taxon>
        <taxon>Aspergillus subgen. Circumdati</taxon>
    </lineage>
</organism>
<accession>A0A5N7BJ87</accession>
<protein>
    <submittedName>
        <fullName evidence="2">Uncharacterized protein</fullName>
    </submittedName>
</protein>
<keyword evidence="1" id="KW-0732">Signal</keyword>
<dbReference type="Proteomes" id="UP000326198">
    <property type="component" value="Unassembled WGS sequence"/>
</dbReference>
<gene>
    <name evidence="2" type="ORF">BDV26DRAFT_289059</name>
</gene>
<dbReference type="OrthoDB" id="4503140at2759"/>
<evidence type="ECO:0000313" key="2">
    <source>
        <dbReference type="EMBL" id="KAE8381856.1"/>
    </source>
</evidence>
<sequence length="123" mass="12740">MRDRHIILPILIVLIAPAHVLGLREDSPLARDIYDLQSNLRAKELSAAPASAIVQTSEAAVRSARAAVNMASAYGPVIHAVPTSLAHRARCAVMGGAIPKVANAATTGDIVVLGTTAERTGGK</sequence>
<reference evidence="2 3" key="1">
    <citation type="submission" date="2019-04" db="EMBL/GenBank/DDBJ databases">
        <title>Friends and foes A comparative genomics studyof 23 Aspergillus species from section Flavi.</title>
        <authorList>
            <consortium name="DOE Joint Genome Institute"/>
            <person name="Kjaerbolling I."/>
            <person name="Vesth T."/>
            <person name="Frisvad J.C."/>
            <person name="Nybo J.L."/>
            <person name="Theobald S."/>
            <person name="Kildgaard S."/>
            <person name="Isbrandt T."/>
            <person name="Kuo A."/>
            <person name="Sato A."/>
            <person name="Lyhne E.K."/>
            <person name="Kogle M.E."/>
            <person name="Wiebenga A."/>
            <person name="Kun R.S."/>
            <person name="Lubbers R.J."/>
            <person name="Makela M.R."/>
            <person name="Barry K."/>
            <person name="Chovatia M."/>
            <person name="Clum A."/>
            <person name="Daum C."/>
            <person name="Haridas S."/>
            <person name="He G."/>
            <person name="LaButti K."/>
            <person name="Lipzen A."/>
            <person name="Mondo S."/>
            <person name="Riley R."/>
            <person name="Salamov A."/>
            <person name="Simmons B.A."/>
            <person name="Magnuson J.K."/>
            <person name="Henrissat B."/>
            <person name="Mortensen U.H."/>
            <person name="Larsen T.O."/>
            <person name="Devries R.P."/>
            <person name="Grigoriev I.V."/>
            <person name="Machida M."/>
            <person name="Baker S.E."/>
            <person name="Andersen M.R."/>
        </authorList>
    </citation>
    <scope>NUCLEOTIDE SEQUENCE [LARGE SCALE GENOMIC DNA]</scope>
    <source>
        <strain evidence="2 3">IBT 29228</strain>
    </source>
</reference>
<proteinExistence type="predicted"/>
<dbReference type="EMBL" id="ML736167">
    <property type="protein sequence ID" value="KAE8381856.1"/>
    <property type="molecule type" value="Genomic_DNA"/>
</dbReference>
<feature type="signal peptide" evidence="1">
    <location>
        <begin position="1"/>
        <end position="22"/>
    </location>
</feature>